<dbReference type="InterPro" id="IPR005467">
    <property type="entry name" value="His_kinase_dom"/>
</dbReference>
<keyword evidence="5" id="KW-0812">Transmembrane</keyword>
<name>A0A6P1W0C6_9BACT</name>
<comment type="catalytic activity">
    <reaction evidence="1">
        <text>ATP + protein L-histidine = ADP + protein N-phospho-L-histidine.</text>
        <dbReference type="EC" id="2.7.13.3"/>
    </reaction>
</comment>
<feature type="transmembrane region" description="Helical" evidence="5">
    <location>
        <begin position="337"/>
        <end position="358"/>
    </location>
</feature>
<dbReference type="Pfam" id="PF00512">
    <property type="entry name" value="HisKA"/>
    <property type="match status" value="1"/>
</dbReference>
<dbReference type="InterPro" id="IPR003661">
    <property type="entry name" value="HisK_dim/P_dom"/>
</dbReference>
<evidence type="ECO:0000259" key="7">
    <source>
        <dbReference type="PROSITE" id="PS50109"/>
    </source>
</evidence>
<reference evidence="8 9" key="1">
    <citation type="submission" date="2019-11" db="EMBL/GenBank/DDBJ databases">
        <title>Spirosoma endbachense sp. nov., isolated from a natural salt meadow.</title>
        <authorList>
            <person name="Rojas J."/>
            <person name="Ambika Manirajan B."/>
            <person name="Ratering S."/>
            <person name="Suarez C."/>
            <person name="Geissler-Plaum R."/>
            <person name="Schnell S."/>
        </authorList>
    </citation>
    <scope>NUCLEOTIDE SEQUENCE [LARGE SCALE GENOMIC DNA]</scope>
    <source>
        <strain evidence="8 9">I-24</strain>
    </source>
</reference>
<feature type="transmembrane region" description="Helical" evidence="5">
    <location>
        <begin position="212"/>
        <end position="229"/>
    </location>
</feature>
<keyword evidence="5" id="KW-0472">Membrane</keyword>
<protein>
    <recommendedName>
        <fullName evidence="2">histidine kinase</fullName>
        <ecNumber evidence="2">2.7.13.3</ecNumber>
    </recommendedName>
</protein>
<dbReference type="Pfam" id="PF07696">
    <property type="entry name" value="7TMR-DISMED2"/>
    <property type="match status" value="1"/>
</dbReference>
<evidence type="ECO:0000256" key="4">
    <source>
        <dbReference type="SAM" id="Coils"/>
    </source>
</evidence>
<dbReference type="EMBL" id="CP045997">
    <property type="protein sequence ID" value="QHV98038.1"/>
    <property type="molecule type" value="Genomic_DNA"/>
</dbReference>
<dbReference type="InterPro" id="IPR003594">
    <property type="entry name" value="HATPase_dom"/>
</dbReference>
<gene>
    <name evidence="8" type="ORF">GJR95_24840</name>
</gene>
<dbReference type="Pfam" id="PF02518">
    <property type="entry name" value="HATPase_c"/>
    <property type="match status" value="1"/>
</dbReference>
<accession>A0A6P1W0C6</accession>
<dbReference type="InterPro" id="IPR036890">
    <property type="entry name" value="HATPase_C_sf"/>
</dbReference>
<keyword evidence="3" id="KW-0597">Phosphoprotein</keyword>
<feature type="signal peptide" evidence="6">
    <location>
        <begin position="1"/>
        <end position="22"/>
    </location>
</feature>
<dbReference type="Proteomes" id="UP000464577">
    <property type="component" value="Chromosome"/>
</dbReference>
<keyword evidence="9" id="KW-1185">Reference proteome</keyword>
<feature type="transmembrane region" description="Helical" evidence="5">
    <location>
        <begin position="184"/>
        <end position="205"/>
    </location>
</feature>
<feature type="transmembrane region" description="Helical" evidence="5">
    <location>
        <begin position="279"/>
        <end position="298"/>
    </location>
</feature>
<dbReference type="PRINTS" id="PR00344">
    <property type="entry name" value="BCTRLSENSOR"/>
</dbReference>
<dbReference type="SMART" id="SM00387">
    <property type="entry name" value="HATPase_c"/>
    <property type="match status" value="1"/>
</dbReference>
<evidence type="ECO:0000256" key="3">
    <source>
        <dbReference type="ARBA" id="ARBA00022553"/>
    </source>
</evidence>
<dbReference type="PANTHER" id="PTHR43065">
    <property type="entry name" value="SENSOR HISTIDINE KINASE"/>
    <property type="match status" value="1"/>
</dbReference>
<dbReference type="InterPro" id="IPR036097">
    <property type="entry name" value="HisK_dim/P_sf"/>
</dbReference>
<dbReference type="Gene3D" id="2.60.40.2380">
    <property type="match status" value="1"/>
</dbReference>
<evidence type="ECO:0000313" key="9">
    <source>
        <dbReference type="Proteomes" id="UP000464577"/>
    </source>
</evidence>
<dbReference type="Gene3D" id="3.30.565.10">
    <property type="entry name" value="Histidine kinase-like ATPase, C-terminal domain"/>
    <property type="match status" value="1"/>
</dbReference>
<feature type="chain" id="PRO_5026706679" description="histidine kinase" evidence="6">
    <location>
        <begin position="23"/>
        <end position="718"/>
    </location>
</feature>
<dbReference type="CDD" id="cd00082">
    <property type="entry name" value="HisKA"/>
    <property type="match status" value="1"/>
</dbReference>
<evidence type="ECO:0000256" key="1">
    <source>
        <dbReference type="ARBA" id="ARBA00000085"/>
    </source>
</evidence>
<dbReference type="InterPro" id="IPR004358">
    <property type="entry name" value="Sig_transdc_His_kin-like_C"/>
</dbReference>
<dbReference type="Gene3D" id="1.10.287.130">
    <property type="match status" value="1"/>
</dbReference>
<dbReference type="RefSeq" id="WP_162388457.1">
    <property type="nucleotide sequence ID" value="NZ_CP045997.1"/>
</dbReference>
<dbReference type="InterPro" id="IPR011623">
    <property type="entry name" value="7TMR_DISM_rcpt_extracell_dom1"/>
</dbReference>
<feature type="transmembrane region" description="Helical" evidence="5">
    <location>
        <begin position="310"/>
        <end position="330"/>
    </location>
</feature>
<sequence>MPIKRCYLFALLAFLLISSLRAAPVVVQDPAQSYNLFNASTLLETKAGSLSMKALLQNPERYQFVPTQHGLIKPYYRQFEYWFRFELTNQTASDLFLHFVYAGTEYITVYEVADGKLLETYQLGTLQPQRTYTYLKSNEVCPTSVRQGQTHVFYVQMRGVFTTALPIYAQATGMLLQTLHRDDLFYGLYYGFILIIIIYSLLLYVRLRENDTLLYSIWVIFMGLQLALFRGHTNEFFWPSNPAIERYATVLAGLTGLVHIPFTLAFLRLRQRAPLFYKLGIGILILYAIGIVLNLIGVSASVGESRRLDFVPQIALLEGIFSVTAGIIIFRRGFRPALFYVIGNLVFFASIFLFLAYANGTLPYSFWTYNSLHLGSGIEIILFTLALTNKVNLLKQQQEAAVQEQLRLTEANRQLVAQQNTILEEKVSLRTAELHSQKEELQKTLTTLQATQTQLIQQAKLASLGEVTAGIAHEILNPLNFVNNFAKMSVELADELKEGVETNDYPLVTDLTGDIRKNLQSIAQNGQRAADIVGNMLEHARTGTSGPRQPTDLNALADRYIHLSYHALLAKDKSGSLAQLNAQLITDLDPKVGMIDLVPQDMGRVLQNLFNNAFYEVAQKARKQPADYQPTVCVRTERTKNEVKLTVYDNGAGIPVSIRPKIFQPFFTTKPTGQGIGLGLSLSYDIVTNGNGGRIDVHTEEGNFTEFHVYLPLSSSGS</sequence>
<dbReference type="AlphaFoldDB" id="A0A6P1W0C6"/>
<keyword evidence="4" id="KW-0175">Coiled coil</keyword>
<keyword evidence="5" id="KW-1133">Transmembrane helix</keyword>
<dbReference type="PROSITE" id="PS50109">
    <property type="entry name" value="HIS_KIN"/>
    <property type="match status" value="1"/>
</dbReference>
<keyword evidence="6" id="KW-0732">Signal</keyword>
<dbReference type="SUPFAM" id="SSF55874">
    <property type="entry name" value="ATPase domain of HSP90 chaperone/DNA topoisomerase II/histidine kinase"/>
    <property type="match status" value="1"/>
</dbReference>
<feature type="domain" description="Histidine kinase" evidence="7">
    <location>
        <begin position="470"/>
        <end position="715"/>
    </location>
</feature>
<feature type="coiled-coil region" evidence="4">
    <location>
        <begin position="394"/>
        <end position="458"/>
    </location>
</feature>
<evidence type="ECO:0000313" key="8">
    <source>
        <dbReference type="EMBL" id="QHV98038.1"/>
    </source>
</evidence>
<dbReference type="SUPFAM" id="SSF47384">
    <property type="entry name" value="Homodimeric domain of signal transducing histidine kinase"/>
    <property type="match status" value="1"/>
</dbReference>
<dbReference type="InterPro" id="IPR011622">
    <property type="entry name" value="7TMR_DISM_rcpt_extracell_dom2"/>
</dbReference>
<evidence type="ECO:0000256" key="6">
    <source>
        <dbReference type="SAM" id="SignalP"/>
    </source>
</evidence>
<dbReference type="SMART" id="SM00388">
    <property type="entry name" value="HisKA"/>
    <property type="match status" value="1"/>
</dbReference>
<dbReference type="GO" id="GO:0000155">
    <property type="term" value="F:phosphorelay sensor kinase activity"/>
    <property type="evidence" value="ECO:0007669"/>
    <property type="project" value="InterPro"/>
</dbReference>
<organism evidence="8 9">
    <name type="scientific">Spirosoma endbachense</name>
    <dbReference type="NCBI Taxonomy" id="2666025"/>
    <lineage>
        <taxon>Bacteria</taxon>
        <taxon>Pseudomonadati</taxon>
        <taxon>Bacteroidota</taxon>
        <taxon>Cytophagia</taxon>
        <taxon>Cytophagales</taxon>
        <taxon>Cytophagaceae</taxon>
        <taxon>Spirosoma</taxon>
    </lineage>
</organism>
<evidence type="ECO:0000256" key="5">
    <source>
        <dbReference type="SAM" id="Phobius"/>
    </source>
</evidence>
<dbReference type="PANTHER" id="PTHR43065:SF42">
    <property type="entry name" value="TWO-COMPONENT SENSOR PPRA"/>
    <property type="match status" value="1"/>
</dbReference>
<evidence type="ECO:0000256" key="2">
    <source>
        <dbReference type="ARBA" id="ARBA00012438"/>
    </source>
</evidence>
<dbReference type="EC" id="2.7.13.3" evidence="2"/>
<dbReference type="KEGG" id="senf:GJR95_24840"/>
<dbReference type="Pfam" id="PF07695">
    <property type="entry name" value="7TMR-DISM_7TM"/>
    <property type="match status" value="1"/>
</dbReference>
<feature type="transmembrane region" description="Helical" evidence="5">
    <location>
        <begin position="249"/>
        <end position="267"/>
    </location>
</feature>
<proteinExistence type="predicted"/>